<dbReference type="KEGG" id="asd:AS9A_1290"/>
<gene>
    <name evidence="3" type="ordered locus">AS9A_1290</name>
</gene>
<dbReference type="STRING" id="443218.AS9A_1290"/>
<reference evidence="3 4" key="1">
    <citation type="journal article" date="2011" name="J. Bacteriol.">
        <title>Complete genome sequence of Amycolicicoccus subflavus DQS3-9A1T, an actinomycete isolated from crude oil-polluted soil.</title>
        <authorList>
            <person name="Cai M."/>
            <person name="Chen W.M."/>
            <person name="Nie Y."/>
            <person name="Chi C.Q."/>
            <person name="Wang Y.N."/>
            <person name="Tang Y.Q."/>
            <person name="Li G.Y."/>
            <person name="Wu X.L."/>
        </authorList>
    </citation>
    <scope>NUCLEOTIDE SEQUENCE [LARGE SCALE GENOMIC DNA]</scope>
    <source>
        <strain evidence="4">DSM 45089 / DQS3-9A1</strain>
    </source>
</reference>
<dbReference type="HOGENOM" id="CLU_041774_1_0_11"/>
<dbReference type="EMBL" id="CP002786">
    <property type="protein sequence ID" value="AEF39742.1"/>
    <property type="molecule type" value="Genomic_DNA"/>
</dbReference>
<dbReference type="Proteomes" id="UP000009235">
    <property type="component" value="Chromosome"/>
</dbReference>
<sequence length="444" mass="48297">MWFTRWRCAATAVAITVTLPLVSCGTIGPEDSTSAPPESTAPPAATPGNSYEAIRTEGLNALLAEWADAQRTGDPEALTRLFHPDADPDFVESERRKAVHLDDVPLREWRYELTSAPEIFVPAEIADRIDARDVWAPSLQLVYQLTADHAATSLPVGLIVARVGDEWLLVSDSDVTTDARTWRGPWDFGPVITETVTWQGAESLVLGHPGDQDVVSDTVAELEEALEDVDRFWRSEWEGRVVVFVSQTEEEFSALTGGAHDNASAAAVAIADPERDSSGAATGQRIVLSAPVMRTLPDEARAVVLRHELSHVVTRPKTGQSSPLWLLEGTAEYAGRATAGVTLHEGASMVRALVRQFGPPDTLPRDDHFQAGGETSALAYELAWTFSVYLAETFGEAELPRVYYALAAPGAGPAVLEDRMRETTGRGLAETVREWGAWLEREFA</sequence>
<protein>
    <recommendedName>
        <fullName evidence="5">Peptidase MA-like domain-containing protein</fullName>
    </recommendedName>
</protein>
<dbReference type="RefSeq" id="WP_013806091.1">
    <property type="nucleotide sequence ID" value="NC_015564.1"/>
</dbReference>
<feature type="chain" id="PRO_5039528913" description="Peptidase MA-like domain-containing protein" evidence="2">
    <location>
        <begin position="24"/>
        <end position="444"/>
    </location>
</feature>
<accession>F6EFC9</accession>
<evidence type="ECO:0008006" key="5">
    <source>
        <dbReference type="Google" id="ProtNLM"/>
    </source>
</evidence>
<proteinExistence type="predicted"/>
<keyword evidence="2" id="KW-0732">Signal</keyword>
<evidence type="ECO:0000256" key="2">
    <source>
        <dbReference type="SAM" id="SignalP"/>
    </source>
</evidence>
<dbReference type="AlphaFoldDB" id="F6EFC9"/>
<feature type="region of interest" description="Disordered" evidence="1">
    <location>
        <begin position="30"/>
        <end position="50"/>
    </location>
</feature>
<name>F6EFC9_HOYSD</name>
<keyword evidence="4" id="KW-1185">Reference proteome</keyword>
<dbReference type="SUPFAM" id="SSF54427">
    <property type="entry name" value="NTF2-like"/>
    <property type="match status" value="1"/>
</dbReference>
<feature type="signal peptide" evidence="2">
    <location>
        <begin position="1"/>
        <end position="23"/>
    </location>
</feature>
<evidence type="ECO:0000313" key="3">
    <source>
        <dbReference type="EMBL" id="AEF39742.1"/>
    </source>
</evidence>
<organism evidence="3 4">
    <name type="scientific">Hoyosella subflava (strain DSM 45089 / JCM 17490 / NBRC 109087 / DQS3-9A1)</name>
    <name type="common">Amycolicicoccus subflavus</name>
    <dbReference type="NCBI Taxonomy" id="443218"/>
    <lineage>
        <taxon>Bacteria</taxon>
        <taxon>Bacillati</taxon>
        <taxon>Actinomycetota</taxon>
        <taxon>Actinomycetes</taxon>
        <taxon>Mycobacteriales</taxon>
        <taxon>Hoyosellaceae</taxon>
        <taxon>Hoyosella</taxon>
    </lineage>
</organism>
<dbReference type="eggNOG" id="COG0308">
    <property type="taxonomic scope" value="Bacteria"/>
</dbReference>
<evidence type="ECO:0000256" key="1">
    <source>
        <dbReference type="SAM" id="MobiDB-lite"/>
    </source>
</evidence>
<dbReference type="InterPro" id="IPR032710">
    <property type="entry name" value="NTF2-like_dom_sf"/>
</dbReference>
<dbReference type="OrthoDB" id="5242307at2"/>
<feature type="compositionally biased region" description="Low complexity" evidence="1">
    <location>
        <begin position="32"/>
        <end position="47"/>
    </location>
</feature>
<evidence type="ECO:0000313" key="4">
    <source>
        <dbReference type="Proteomes" id="UP000009235"/>
    </source>
</evidence>